<comment type="caution">
    <text evidence="2">The sequence shown here is derived from an EMBL/GenBank/DDBJ whole genome shotgun (WGS) entry which is preliminary data.</text>
</comment>
<reference evidence="3" key="1">
    <citation type="submission" date="2012-11" db="EMBL/GenBank/DDBJ databases">
        <authorList>
            <person name="Lucero-Rivera Y.E."/>
            <person name="Tovar-Ramirez D."/>
        </authorList>
    </citation>
    <scope>NUCLEOTIDE SEQUENCE [LARGE SCALE GENOMIC DNA]</scope>
    <source>
        <strain evidence="3">Araruama</strain>
    </source>
</reference>
<dbReference type="AlphaFoldDB" id="A0A1V1P7M9"/>
<feature type="coiled-coil region" evidence="1">
    <location>
        <begin position="14"/>
        <end position="139"/>
    </location>
</feature>
<dbReference type="EMBL" id="ATBP01000374">
    <property type="protein sequence ID" value="ETR70756.1"/>
    <property type="molecule type" value="Genomic_DNA"/>
</dbReference>
<evidence type="ECO:0000313" key="2">
    <source>
        <dbReference type="EMBL" id="ETR70756.1"/>
    </source>
</evidence>
<feature type="coiled-coil region" evidence="1">
    <location>
        <begin position="193"/>
        <end position="282"/>
    </location>
</feature>
<name>A0A1V1P7M9_9BACT</name>
<evidence type="ECO:0000313" key="3">
    <source>
        <dbReference type="Proteomes" id="UP000189670"/>
    </source>
</evidence>
<keyword evidence="1" id="KW-0175">Coiled coil</keyword>
<dbReference type="Proteomes" id="UP000189670">
    <property type="component" value="Unassembled WGS sequence"/>
</dbReference>
<accession>A0A1V1P7M9</accession>
<evidence type="ECO:0000256" key="1">
    <source>
        <dbReference type="SAM" id="Coils"/>
    </source>
</evidence>
<protein>
    <submittedName>
        <fullName evidence="2">Uncharacterized protein</fullName>
    </submittedName>
</protein>
<proteinExistence type="predicted"/>
<organism evidence="2 3">
    <name type="scientific">Candidatus Magnetoglobus multicellularis str. Araruama</name>
    <dbReference type="NCBI Taxonomy" id="890399"/>
    <lineage>
        <taxon>Bacteria</taxon>
        <taxon>Pseudomonadati</taxon>
        <taxon>Thermodesulfobacteriota</taxon>
        <taxon>Desulfobacteria</taxon>
        <taxon>Desulfobacterales</taxon>
        <taxon>Desulfobacteraceae</taxon>
        <taxon>Candidatus Magnetoglobus</taxon>
    </lineage>
</organism>
<gene>
    <name evidence="2" type="ORF">OMM_03011</name>
</gene>
<sequence>MILQEGQLMASHEIKELSQKRDSLNSQLANANDNLNQLETRLETDTQQLELLNRQYAVKLSQIRSTEDEIFQLKNKLNILKETAAMLFPEIEQQKQTFATLSYTKKQLQNTILSIKDHIKKTKEQNRQLRQSVAKENAHRQSLLDDKQKLSDDISSQLAKTNLDQEKIETQLIEINEHYILSLNENNTQQSQLSALTTEMDGHQQAIKAYKKKLTELTRVKVLTKELDSLETAIDQYQKDNDLYADRLSGLKKSLANKKISLERITAENNHRQDQIQSLESTVGAYDKALTDFKKIDSLHKEVSTQMENDIQVVKEILAKQNEYAYALQLAEEKATLVIEGCLKMAS</sequence>